<reference evidence="8" key="1">
    <citation type="journal article" date="2019" name="Int. J. Syst. Evol. Microbiol.">
        <title>The Global Catalogue of Microorganisms (GCM) 10K type strain sequencing project: providing services to taxonomists for standard genome sequencing and annotation.</title>
        <authorList>
            <consortium name="The Broad Institute Genomics Platform"/>
            <consortium name="The Broad Institute Genome Sequencing Center for Infectious Disease"/>
            <person name="Wu L."/>
            <person name="Ma J."/>
        </authorList>
    </citation>
    <scope>NUCLEOTIDE SEQUENCE [LARGE SCALE GENOMIC DNA]</scope>
    <source>
        <strain evidence="8">CCUG 42001</strain>
    </source>
</reference>
<dbReference type="RefSeq" id="WP_253076952.1">
    <property type="nucleotide sequence ID" value="NZ_JAMXWN010000013.1"/>
</dbReference>
<dbReference type="InterPro" id="IPR002104">
    <property type="entry name" value="Integrase_catalytic"/>
</dbReference>
<dbReference type="PANTHER" id="PTHR30349">
    <property type="entry name" value="PHAGE INTEGRASE-RELATED"/>
    <property type="match status" value="1"/>
</dbReference>
<protein>
    <submittedName>
        <fullName evidence="7">Tyrosine-type recombinase/integrase</fullName>
    </submittedName>
</protein>
<evidence type="ECO:0000259" key="6">
    <source>
        <dbReference type="PROSITE" id="PS51900"/>
    </source>
</evidence>
<name>A0ABW1WGE7_9BACL</name>
<evidence type="ECO:0000313" key="8">
    <source>
        <dbReference type="Proteomes" id="UP001596267"/>
    </source>
</evidence>
<dbReference type="EMBL" id="JBHSTQ010000007">
    <property type="protein sequence ID" value="MFC6386669.1"/>
    <property type="molecule type" value="Genomic_DNA"/>
</dbReference>
<proteinExistence type="predicted"/>
<organism evidence="7 8">
    <name type="scientific">Sporolactobacillus kofuensis</name>
    <dbReference type="NCBI Taxonomy" id="269672"/>
    <lineage>
        <taxon>Bacteria</taxon>
        <taxon>Bacillati</taxon>
        <taxon>Bacillota</taxon>
        <taxon>Bacilli</taxon>
        <taxon>Bacillales</taxon>
        <taxon>Sporolactobacillaceae</taxon>
        <taxon>Sporolactobacillus</taxon>
    </lineage>
</organism>
<keyword evidence="3" id="KW-0233">DNA recombination</keyword>
<dbReference type="PANTHER" id="PTHR30349:SF81">
    <property type="entry name" value="TYROSINE RECOMBINASE XERC"/>
    <property type="match status" value="1"/>
</dbReference>
<dbReference type="PROSITE" id="PS51898">
    <property type="entry name" value="TYR_RECOMBINASE"/>
    <property type="match status" value="1"/>
</dbReference>
<gene>
    <name evidence="7" type="ORF">ACFP7A_08645</name>
</gene>
<evidence type="ECO:0000256" key="1">
    <source>
        <dbReference type="ARBA" id="ARBA00022908"/>
    </source>
</evidence>
<accession>A0ABW1WGE7</accession>
<evidence type="ECO:0000256" key="4">
    <source>
        <dbReference type="PROSITE-ProRule" id="PRU01248"/>
    </source>
</evidence>
<evidence type="ECO:0000256" key="2">
    <source>
        <dbReference type="ARBA" id="ARBA00023125"/>
    </source>
</evidence>
<dbReference type="InterPro" id="IPR044068">
    <property type="entry name" value="CB"/>
</dbReference>
<evidence type="ECO:0000256" key="3">
    <source>
        <dbReference type="ARBA" id="ARBA00023172"/>
    </source>
</evidence>
<keyword evidence="2 4" id="KW-0238">DNA-binding</keyword>
<dbReference type="InterPro" id="IPR050090">
    <property type="entry name" value="Tyrosine_recombinase_XerCD"/>
</dbReference>
<dbReference type="SUPFAM" id="SSF56349">
    <property type="entry name" value="DNA breaking-rejoining enzymes"/>
    <property type="match status" value="1"/>
</dbReference>
<evidence type="ECO:0000259" key="5">
    <source>
        <dbReference type="PROSITE" id="PS51898"/>
    </source>
</evidence>
<dbReference type="PROSITE" id="PS51900">
    <property type="entry name" value="CB"/>
    <property type="match status" value="1"/>
</dbReference>
<keyword evidence="1" id="KW-0229">DNA integration</keyword>
<dbReference type="Pfam" id="PF02899">
    <property type="entry name" value="Phage_int_SAM_1"/>
    <property type="match status" value="1"/>
</dbReference>
<evidence type="ECO:0000313" key="7">
    <source>
        <dbReference type="EMBL" id="MFC6386669.1"/>
    </source>
</evidence>
<dbReference type="InterPro" id="IPR010998">
    <property type="entry name" value="Integrase_recombinase_N"/>
</dbReference>
<dbReference type="InterPro" id="IPR013762">
    <property type="entry name" value="Integrase-like_cat_sf"/>
</dbReference>
<feature type="domain" description="Core-binding (CB)" evidence="6">
    <location>
        <begin position="1"/>
        <end position="86"/>
    </location>
</feature>
<dbReference type="Gene3D" id="1.10.443.10">
    <property type="entry name" value="Intergrase catalytic core"/>
    <property type="match status" value="1"/>
</dbReference>
<dbReference type="Proteomes" id="UP001596267">
    <property type="component" value="Unassembled WGS sequence"/>
</dbReference>
<dbReference type="InterPro" id="IPR004107">
    <property type="entry name" value="Integrase_SAM-like_N"/>
</dbReference>
<dbReference type="InterPro" id="IPR011010">
    <property type="entry name" value="DNA_brk_join_enz"/>
</dbReference>
<dbReference type="Gene3D" id="1.10.150.130">
    <property type="match status" value="1"/>
</dbReference>
<sequence length="300" mass="34504">MKKQLDDFLAVLIKDRGLSKNTIEAYRNDLHQYLDYLIYQEHCTAWENVTDLVVIKYLYYLKDRGNATTTQARKAAAVRGFHRYLLRNHQMTHDPAYTLEIPNVEPRTLSTLLTIDQVNKLLKAPDSSTKLGRRDRAMLELLYATGMRVSECIQLNREHVNLELEFVQCVGGKKGSERIIPLNPPAIEALDQYMNMDHESAEEEKAEQPLFINRLNRRLTRQGVWKILKHNAEIAGLAISLSPETLRQSLTAHLLQNGASLEFIDELLGRSPSSTVLRYSLPKRPPLKKLYASFHPRVKE</sequence>
<keyword evidence="8" id="KW-1185">Reference proteome</keyword>
<feature type="domain" description="Tyr recombinase" evidence="5">
    <location>
        <begin position="108"/>
        <end position="292"/>
    </location>
</feature>
<dbReference type="Pfam" id="PF00589">
    <property type="entry name" value="Phage_integrase"/>
    <property type="match status" value="1"/>
</dbReference>
<comment type="caution">
    <text evidence="7">The sequence shown here is derived from an EMBL/GenBank/DDBJ whole genome shotgun (WGS) entry which is preliminary data.</text>
</comment>